<protein>
    <submittedName>
        <fullName evidence="2">YjgN family protein</fullName>
    </submittedName>
</protein>
<feature type="transmembrane region" description="Helical" evidence="1">
    <location>
        <begin position="74"/>
        <end position="94"/>
    </location>
</feature>
<keyword evidence="3" id="KW-1185">Reference proteome</keyword>
<feature type="transmembrane region" description="Helical" evidence="1">
    <location>
        <begin position="100"/>
        <end position="120"/>
    </location>
</feature>
<reference evidence="2 3" key="1">
    <citation type="submission" date="2024-04" db="EMBL/GenBank/DDBJ databases">
        <title>Draft genome sequence of Thalassolituus maritimus NBRC 116585.</title>
        <authorList>
            <person name="Miyakawa T."/>
            <person name="Kusuya Y."/>
            <person name="Miura T."/>
        </authorList>
    </citation>
    <scope>NUCLEOTIDE SEQUENCE [LARGE SCALE GENOMIC DNA]</scope>
    <source>
        <strain evidence="2 3">5NW40-0001</strain>
    </source>
</reference>
<feature type="transmembrane region" description="Helical" evidence="1">
    <location>
        <begin position="283"/>
        <end position="307"/>
    </location>
</feature>
<dbReference type="RefSeq" id="WP_353294680.1">
    <property type="nucleotide sequence ID" value="NZ_BAABWH010000004.1"/>
</dbReference>
<feature type="transmembrane region" description="Helical" evidence="1">
    <location>
        <begin position="194"/>
        <end position="220"/>
    </location>
</feature>
<feature type="transmembrane region" description="Helical" evidence="1">
    <location>
        <begin position="27"/>
        <end position="45"/>
    </location>
</feature>
<keyword evidence="1" id="KW-0472">Membrane</keyword>
<name>A0ABQ0A073_9GAMM</name>
<evidence type="ECO:0000313" key="3">
    <source>
        <dbReference type="Proteomes" id="UP001481413"/>
    </source>
</evidence>
<dbReference type="EMBL" id="BAABWH010000004">
    <property type="protein sequence ID" value="GAA6145650.1"/>
    <property type="molecule type" value="Genomic_DNA"/>
</dbReference>
<comment type="caution">
    <text evidence="2">The sequence shown here is derived from an EMBL/GenBank/DDBJ whole genome shotgun (WGS) entry which is preliminary data.</text>
</comment>
<dbReference type="InterPro" id="IPR010295">
    <property type="entry name" value="DUF898"/>
</dbReference>
<feature type="transmembrane region" description="Helical" evidence="1">
    <location>
        <begin position="240"/>
        <end position="263"/>
    </location>
</feature>
<keyword evidence="1" id="KW-1133">Transmembrane helix</keyword>
<proteinExistence type="predicted"/>
<evidence type="ECO:0000256" key="1">
    <source>
        <dbReference type="SAM" id="Phobius"/>
    </source>
</evidence>
<feature type="transmembrane region" description="Helical" evidence="1">
    <location>
        <begin position="141"/>
        <end position="164"/>
    </location>
</feature>
<accession>A0ABQ0A073</accession>
<dbReference type="Proteomes" id="UP001481413">
    <property type="component" value="Unassembled WGS sequence"/>
</dbReference>
<keyword evidence="1" id="KW-0812">Transmembrane</keyword>
<gene>
    <name evidence="2" type="ORF">NBRC116585_17680</name>
</gene>
<evidence type="ECO:0000313" key="2">
    <source>
        <dbReference type="EMBL" id="GAA6145650.1"/>
    </source>
</evidence>
<dbReference type="Pfam" id="PF05987">
    <property type="entry name" value="DUF898"/>
    <property type="match status" value="1"/>
</dbReference>
<sequence>MTTPDIPNGHRSADIQFSATPWGYTKLWLVNLLLTLATLGIYGAWAKVRNNQYLYGHTNIEGHRLRYLAKPLQILQGRLLALGVLLIIMGVSYIEPMAAVVAYLILLALSPWLIVQGLKFTYRNTSYRNVRFDFKGNYIDAFVNFILLPVLSVFTLLLAFPWVLKRIHQFMFGNCEYGGERLTLNTSAGEYYKASAAVVGVYFVLFIALSLAFGGTMALLAGAGADPSDAEAFSQQMSALILPFIAAFYALPYLLQALFSAMIRNHIVNNLSAEDLAQFKSNITVGGYLSVAMTNALLILFTLGLGYPAAKVRKMRYLASKTQVELSPRIDHMANQVDGNDSAFGEEAAGVFDTDLSII</sequence>
<organism evidence="2 3">
    <name type="scientific">Thalassolituus maritimus</name>
    <dbReference type="NCBI Taxonomy" id="484498"/>
    <lineage>
        <taxon>Bacteria</taxon>
        <taxon>Pseudomonadati</taxon>
        <taxon>Pseudomonadota</taxon>
        <taxon>Gammaproteobacteria</taxon>
        <taxon>Oceanospirillales</taxon>
        <taxon>Oceanospirillaceae</taxon>
        <taxon>Thalassolituus</taxon>
    </lineage>
</organism>